<evidence type="ECO:0000313" key="3">
    <source>
        <dbReference type="EnsemblPlants" id="PNT69732"/>
    </source>
</evidence>
<dbReference type="HOGENOM" id="CLU_1689904_0_0_1"/>
<reference evidence="2" key="2">
    <citation type="submission" date="2017-06" db="EMBL/GenBank/DDBJ databases">
        <title>WGS assembly of Brachypodium distachyon.</title>
        <authorList>
            <consortium name="The International Brachypodium Initiative"/>
            <person name="Lucas S."/>
            <person name="Harmon-Smith M."/>
            <person name="Lail K."/>
            <person name="Tice H."/>
            <person name="Grimwood J."/>
            <person name="Bruce D."/>
            <person name="Barry K."/>
            <person name="Shu S."/>
            <person name="Lindquist E."/>
            <person name="Wang M."/>
            <person name="Pitluck S."/>
            <person name="Vogel J.P."/>
            <person name="Garvin D.F."/>
            <person name="Mockler T.C."/>
            <person name="Schmutz J."/>
            <person name="Rokhsar D."/>
            <person name="Bevan M.W."/>
        </authorList>
    </citation>
    <scope>NUCLEOTIDE SEQUENCE</scope>
    <source>
        <strain evidence="2">Bd21</strain>
    </source>
</reference>
<reference evidence="2 3" key="1">
    <citation type="journal article" date="2010" name="Nature">
        <title>Genome sequencing and analysis of the model grass Brachypodium distachyon.</title>
        <authorList>
            <consortium name="International Brachypodium Initiative"/>
        </authorList>
    </citation>
    <scope>NUCLEOTIDE SEQUENCE [LARGE SCALE GENOMIC DNA]</scope>
    <source>
        <strain evidence="2 3">Bd21</strain>
    </source>
</reference>
<dbReference type="OMA" id="EMNEWAT"/>
<feature type="region of interest" description="Disordered" evidence="1">
    <location>
        <begin position="1"/>
        <end position="20"/>
    </location>
</feature>
<evidence type="ECO:0000313" key="2">
    <source>
        <dbReference type="EMBL" id="PNT69732.1"/>
    </source>
</evidence>
<dbReference type="AlphaFoldDB" id="I1IFP9"/>
<dbReference type="EnsemblPlants" id="PNT69732">
    <property type="protein sequence ID" value="PNT69732"/>
    <property type="gene ID" value="BRADI_3g60500v3"/>
</dbReference>
<gene>
    <name evidence="2" type="ORF">BRADI_3g60500v3</name>
</gene>
<dbReference type="Gramene" id="PNT69732">
    <property type="protein sequence ID" value="PNT69732"/>
    <property type="gene ID" value="BRADI_3g60500v3"/>
</dbReference>
<proteinExistence type="predicted"/>
<dbReference type="EMBL" id="CM000882">
    <property type="protein sequence ID" value="PNT69732.1"/>
    <property type="molecule type" value="Genomic_DNA"/>
</dbReference>
<protein>
    <submittedName>
        <fullName evidence="2 3">Uncharacterized protein</fullName>
    </submittedName>
</protein>
<dbReference type="FunCoup" id="I1IFP9">
    <property type="interactions" value="361"/>
</dbReference>
<organism evidence="2">
    <name type="scientific">Brachypodium distachyon</name>
    <name type="common">Purple false brome</name>
    <name type="synonym">Trachynia distachya</name>
    <dbReference type="NCBI Taxonomy" id="15368"/>
    <lineage>
        <taxon>Eukaryota</taxon>
        <taxon>Viridiplantae</taxon>
        <taxon>Streptophyta</taxon>
        <taxon>Embryophyta</taxon>
        <taxon>Tracheophyta</taxon>
        <taxon>Spermatophyta</taxon>
        <taxon>Magnoliopsida</taxon>
        <taxon>Liliopsida</taxon>
        <taxon>Poales</taxon>
        <taxon>Poaceae</taxon>
        <taxon>BOP clade</taxon>
        <taxon>Pooideae</taxon>
        <taxon>Stipodae</taxon>
        <taxon>Brachypodieae</taxon>
        <taxon>Brachypodium</taxon>
    </lineage>
</organism>
<feature type="compositionally biased region" description="Low complexity" evidence="1">
    <location>
        <begin position="1"/>
        <end position="18"/>
    </location>
</feature>
<feature type="compositionally biased region" description="Acidic residues" evidence="1">
    <location>
        <begin position="147"/>
        <end position="165"/>
    </location>
</feature>
<keyword evidence="4" id="KW-1185">Reference proteome</keyword>
<feature type="region of interest" description="Disordered" evidence="1">
    <location>
        <begin position="127"/>
        <end position="171"/>
    </location>
</feature>
<name>I1IFP9_BRADI</name>
<sequence>MAPAGNQEEKAAAAPAAKGKMRMPEEDINFILALRMEPIPDDDDLGSLASRYTAEEIEERRREHLELVEVCRQTDDEIEVRQAEIRRELAEKGYVEVDDDYLARQEEMNEWATKECERLVRDIKTRRSLTVADEDHDDGEVLLGLDLDLEEEEEEEDNDDDDDPTDTSTSN</sequence>
<dbReference type="PANTHER" id="PTHR35166">
    <property type="entry name" value="OS05G0193700 PROTEIN-RELATED"/>
    <property type="match status" value="1"/>
</dbReference>
<evidence type="ECO:0000313" key="4">
    <source>
        <dbReference type="Proteomes" id="UP000008810"/>
    </source>
</evidence>
<dbReference type="InParanoid" id="I1IFP9"/>
<dbReference type="OrthoDB" id="721023at2759"/>
<dbReference type="PANTHER" id="PTHR35166:SF11">
    <property type="entry name" value="OS05G0151550 PROTEIN"/>
    <property type="match status" value="1"/>
</dbReference>
<evidence type="ECO:0000256" key="1">
    <source>
        <dbReference type="SAM" id="MobiDB-lite"/>
    </source>
</evidence>
<reference evidence="3" key="3">
    <citation type="submission" date="2018-08" db="UniProtKB">
        <authorList>
            <consortium name="EnsemblPlants"/>
        </authorList>
    </citation>
    <scope>IDENTIFICATION</scope>
    <source>
        <strain evidence="3">cv. Bd21</strain>
    </source>
</reference>
<accession>I1IFP9</accession>
<dbReference type="Proteomes" id="UP000008810">
    <property type="component" value="Chromosome 3"/>
</dbReference>